<name>C4XN31_SOLM1</name>
<keyword evidence="2" id="KW-1185">Reference proteome</keyword>
<dbReference type="Proteomes" id="UP000009071">
    <property type="component" value="Chromosome"/>
</dbReference>
<dbReference type="HOGENOM" id="CLU_2842653_0_0_7"/>
<gene>
    <name evidence="1" type="ordered locus">DMR_38430</name>
</gene>
<organism evidence="1 2">
    <name type="scientific">Solidesulfovibrio magneticus (strain ATCC 700980 / DSM 13731 / RS-1)</name>
    <name type="common">Desulfovibrio magneticus</name>
    <dbReference type="NCBI Taxonomy" id="573370"/>
    <lineage>
        <taxon>Bacteria</taxon>
        <taxon>Pseudomonadati</taxon>
        <taxon>Thermodesulfobacteriota</taxon>
        <taxon>Desulfovibrionia</taxon>
        <taxon>Desulfovibrionales</taxon>
        <taxon>Desulfovibrionaceae</taxon>
        <taxon>Solidesulfovibrio</taxon>
    </lineage>
</organism>
<evidence type="ECO:0000313" key="2">
    <source>
        <dbReference type="Proteomes" id="UP000009071"/>
    </source>
</evidence>
<sequence length="65" mass="7304">MLSRAGWRQPAFFMVPAGSPDRATGLADWPKQDGPKPPLHHVFLSNTRKSIDQAYLTMPWGVITR</sequence>
<dbReference type="STRING" id="573370.DMR_38430"/>
<dbReference type="KEGG" id="dma:DMR_38430"/>
<reference evidence="1 2" key="1">
    <citation type="journal article" date="2009" name="Genome Res.">
        <title>Whole genome sequence of Desulfovibrio magneticus strain RS-1 revealed common gene clusters in magnetotactic bacteria.</title>
        <authorList>
            <person name="Nakazawa H."/>
            <person name="Arakaki A."/>
            <person name="Narita-Yamada S."/>
            <person name="Yashiro I."/>
            <person name="Jinno K."/>
            <person name="Aoki N."/>
            <person name="Tsuruyama A."/>
            <person name="Okamura Y."/>
            <person name="Tanikawa S."/>
            <person name="Fujita N."/>
            <person name="Takeyama H."/>
            <person name="Matsunaga T."/>
        </authorList>
    </citation>
    <scope>NUCLEOTIDE SEQUENCE [LARGE SCALE GENOMIC DNA]</scope>
    <source>
        <strain evidence="2">ATCC 700980 / DSM 13731 / RS-1</strain>
    </source>
</reference>
<evidence type="ECO:0000313" key="1">
    <source>
        <dbReference type="EMBL" id="BAH77334.1"/>
    </source>
</evidence>
<dbReference type="AlphaFoldDB" id="C4XN31"/>
<dbReference type="EMBL" id="AP010904">
    <property type="protein sequence ID" value="BAH77334.1"/>
    <property type="molecule type" value="Genomic_DNA"/>
</dbReference>
<proteinExistence type="predicted"/>
<accession>C4XN31</accession>
<protein>
    <submittedName>
        <fullName evidence="1">Uncharacterized protein</fullName>
    </submittedName>
</protein>